<dbReference type="AlphaFoldDB" id="A0A2G6KKJ3"/>
<feature type="transmembrane region" description="Helical" evidence="1">
    <location>
        <begin position="159"/>
        <end position="179"/>
    </location>
</feature>
<keyword evidence="1" id="KW-0812">Transmembrane</keyword>
<evidence type="ECO:0000256" key="1">
    <source>
        <dbReference type="SAM" id="Phobius"/>
    </source>
</evidence>
<dbReference type="EMBL" id="PDSK01000023">
    <property type="protein sequence ID" value="PIE36173.1"/>
    <property type="molecule type" value="Genomic_DNA"/>
</dbReference>
<sequence length="558" mass="64138">MKTSPIKKLGFYFAELLITVGAYSWLIWYFASRGYIFSTYNREISWIILVLFGTGVCIVAYHLLGLYREDRELNRVDEQLESFQVAMHRLSQKRHTLSSDMLSNTLRKIVDQHFAILDSSRIKTRIYRLLKMAVADGEPDQDTLSSLLQQEEDIKGGRVRYIAGILIMLGLLGTFLGLVQSVHHLQNFFIDKPNVDLNALFGDMKQTLGGLDKAFGTSIGGITAYLVLGYLHIVLRAKQAYVLKHIENQSLEAFIPKLFQFRDNSSQNGHYPEALETLQRIPTILSQEIRTTLEAIMQQTVGRGSENLKTTGEYLQQAAEGIHTGQQTFTETLTAFGDFFGAFQTGRDQLINSQETIASGIQQFSQALTHLEENQQMLTSSLEMTQDYIKMSETRLNAMDDVVQNMRSIWTDNRKVIEHLAETIRKEHTALTQTTEHLQDFVLTTKREFQEFFQQTQQHMQTPIDKNIEVYQQLLESHTLLTTLVHDMKQFLLDEQNGLRLLSSSFDETFGEAKLQYLQLTDYIEELHKRTRENQEQLTFLHETTQSIQQHLQGRGSP</sequence>
<reference evidence="2 3" key="1">
    <citation type="submission" date="2017-10" db="EMBL/GenBank/DDBJ databases">
        <title>Novel microbial diversity and functional potential in the marine mammal oral microbiome.</title>
        <authorList>
            <person name="Dudek N.K."/>
            <person name="Sun C.L."/>
            <person name="Burstein D."/>
            <person name="Kantor R.S."/>
            <person name="Aliaga Goltsman D.S."/>
            <person name="Bik E.M."/>
            <person name="Thomas B.C."/>
            <person name="Banfield J.F."/>
            <person name="Relman D.A."/>
        </authorList>
    </citation>
    <scope>NUCLEOTIDE SEQUENCE [LARGE SCALE GENOMIC DNA]</scope>
    <source>
        <strain evidence="2">DOLJORAL78_47_16</strain>
    </source>
</reference>
<proteinExistence type="predicted"/>
<organism evidence="2 3">
    <name type="scientific">candidate division KSB3 bacterium</name>
    <dbReference type="NCBI Taxonomy" id="2044937"/>
    <lineage>
        <taxon>Bacteria</taxon>
        <taxon>candidate division KSB3</taxon>
    </lineage>
</organism>
<keyword evidence="1" id="KW-0472">Membrane</keyword>
<protein>
    <recommendedName>
        <fullName evidence="4">MotA/TolQ/ExbB proton channel domain-containing protein</fullName>
    </recommendedName>
</protein>
<accession>A0A2G6KKJ3</accession>
<evidence type="ECO:0000313" key="3">
    <source>
        <dbReference type="Proteomes" id="UP000230821"/>
    </source>
</evidence>
<feature type="transmembrane region" description="Helical" evidence="1">
    <location>
        <begin position="12"/>
        <end position="32"/>
    </location>
</feature>
<keyword evidence="1" id="KW-1133">Transmembrane helix</keyword>
<gene>
    <name evidence="2" type="ORF">CSA56_01060</name>
</gene>
<feature type="transmembrane region" description="Helical" evidence="1">
    <location>
        <begin position="44"/>
        <end position="64"/>
    </location>
</feature>
<dbReference type="Proteomes" id="UP000230821">
    <property type="component" value="Unassembled WGS sequence"/>
</dbReference>
<feature type="transmembrane region" description="Helical" evidence="1">
    <location>
        <begin position="214"/>
        <end position="235"/>
    </location>
</feature>
<comment type="caution">
    <text evidence="2">The sequence shown here is derived from an EMBL/GenBank/DDBJ whole genome shotgun (WGS) entry which is preliminary data.</text>
</comment>
<name>A0A2G6KKJ3_9BACT</name>
<evidence type="ECO:0008006" key="4">
    <source>
        <dbReference type="Google" id="ProtNLM"/>
    </source>
</evidence>
<evidence type="ECO:0000313" key="2">
    <source>
        <dbReference type="EMBL" id="PIE36173.1"/>
    </source>
</evidence>